<gene>
    <name evidence="1" type="ORF">SMRZ_LOCUS23579</name>
</gene>
<proteinExistence type="predicted"/>
<organism evidence="1 2">
    <name type="scientific">Schistosoma margrebowiei</name>
    <dbReference type="NCBI Taxonomy" id="48269"/>
    <lineage>
        <taxon>Eukaryota</taxon>
        <taxon>Metazoa</taxon>
        <taxon>Spiralia</taxon>
        <taxon>Lophotrochozoa</taxon>
        <taxon>Platyhelminthes</taxon>
        <taxon>Trematoda</taxon>
        <taxon>Digenea</taxon>
        <taxon>Strigeidida</taxon>
        <taxon>Schistosomatoidea</taxon>
        <taxon>Schistosomatidae</taxon>
        <taxon>Schistosoma</taxon>
    </lineage>
</organism>
<name>A0A3P8ES08_9TREM</name>
<keyword evidence="2" id="KW-1185">Reference proteome</keyword>
<dbReference type="PROSITE" id="PS51257">
    <property type="entry name" value="PROKAR_LIPOPROTEIN"/>
    <property type="match status" value="1"/>
</dbReference>
<protein>
    <submittedName>
        <fullName evidence="1">Uncharacterized protein</fullName>
    </submittedName>
</protein>
<reference evidence="1 2" key="1">
    <citation type="submission" date="2018-11" db="EMBL/GenBank/DDBJ databases">
        <authorList>
            <consortium name="Pathogen Informatics"/>
        </authorList>
    </citation>
    <scope>NUCLEOTIDE SEQUENCE [LARGE SCALE GENOMIC DNA]</scope>
    <source>
        <strain evidence="1 2">Zambia</strain>
    </source>
</reference>
<evidence type="ECO:0000313" key="1">
    <source>
        <dbReference type="EMBL" id="VDP47814.1"/>
    </source>
</evidence>
<evidence type="ECO:0000313" key="2">
    <source>
        <dbReference type="Proteomes" id="UP000277204"/>
    </source>
</evidence>
<accession>A0A3P8ES08</accession>
<dbReference type="Proteomes" id="UP000277204">
    <property type="component" value="Unassembled WGS sequence"/>
</dbReference>
<dbReference type="EMBL" id="UZAI01019806">
    <property type="protein sequence ID" value="VDP47814.1"/>
    <property type="molecule type" value="Genomic_DNA"/>
</dbReference>
<sequence length="41" mass="4739">MAEAKINKIEEYFSEFLLFCQLISISCISNSARLGYNSEIY</sequence>
<dbReference type="AlphaFoldDB" id="A0A3P8ES08"/>